<keyword evidence="1" id="KW-0472">Membrane</keyword>
<reference evidence="2" key="2">
    <citation type="submission" date="2020-09" db="EMBL/GenBank/DDBJ databases">
        <authorList>
            <person name="Sun Q."/>
            <person name="Zhou Y."/>
        </authorList>
    </citation>
    <scope>NUCLEOTIDE SEQUENCE</scope>
    <source>
        <strain evidence="2">CGMCC 1.15725</strain>
    </source>
</reference>
<protein>
    <submittedName>
        <fullName evidence="2">Uncharacterized protein</fullName>
    </submittedName>
</protein>
<evidence type="ECO:0000256" key="1">
    <source>
        <dbReference type="SAM" id="Phobius"/>
    </source>
</evidence>
<evidence type="ECO:0000313" key="2">
    <source>
        <dbReference type="EMBL" id="GGF13449.1"/>
    </source>
</evidence>
<name>A0A8J3E2S8_9PROT</name>
<feature type="transmembrane region" description="Helical" evidence="1">
    <location>
        <begin position="33"/>
        <end position="53"/>
    </location>
</feature>
<comment type="caution">
    <text evidence="2">The sequence shown here is derived from an EMBL/GenBank/DDBJ whole genome shotgun (WGS) entry which is preliminary data.</text>
</comment>
<gene>
    <name evidence="2" type="ORF">GCM10011611_18920</name>
</gene>
<accession>A0A8J3E2S8</accession>
<dbReference type="EMBL" id="BMJQ01000004">
    <property type="protein sequence ID" value="GGF13449.1"/>
    <property type="molecule type" value="Genomic_DNA"/>
</dbReference>
<reference evidence="2" key="1">
    <citation type="journal article" date="2014" name="Int. J. Syst. Evol. Microbiol.">
        <title>Complete genome sequence of Corynebacterium casei LMG S-19264T (=DSM 44701T), isolated from a smear-ripened cheese.</title>
        <authorList>
            <consortium name="US DOE Joint Genome Institute (JGI-PGF)"/>
            <person name="Walter F."/>
            <person name="Albersmeier A."/>
            <person name="Kalinowski J."/>
            <person name="Ruckert C."/>
        </authorList>
    </citation>
    <scope>NUCLEOTIDE SEQUENCE</scope>
    <source>
        <strain evidence="2">CGMCC 1.15725</strain>
    </source>
</reference>
<evidence type="ECO:0000313" key="3">
    <source>
        <dbReference type="Proteomes" id="UP000646365"/>
    </source>
</evidence>
<keyword evidence="3" id="KW-1185">Reference proteome</keyword>
<keyword evidence="1" id="KW-0812">Transmembrane</keyword>
<keyword evidence="1" id="KW-1133">Transmembrane helix</keyword>
<dbReference type="Proteomes" id="UP000646365">
    <property type="component" value="Unassembled WGS sequence"/>
</dbReference>
<feature type="transmembrane region" description="Helical" evidence="1">
    <location>
        <begin position="59"/>
        <end position="80"/>
    </location>
</feature>
<sequence length="84" mass="9310">MNALARFQIDFTGMNNPLTLLARIAPRRTLPGLWGLWFPALLVAYTEAAVRLFGLPHEWWLVAVAAAAAYASALAIRWCATRGR</sequence>
<proteinExistence type="predicted"/>
<dbReference type="AlphaFoldDB" id="A0A8J3E2S8"/>
<organism evidence="2 3">
    <name type="scientific">Aliidongia dinghuensis</name>
    <dbReference type="NCBI Taxonomy" id="1867774"/>
    <lineage>
        <taxon>Bacteria</taxon>
        <taxon>Pseudomonadati</taxon>
        <taxon>Pseudomonadota</taxon>
        <taxon>Alphaproteobacteria</taxon>
        <taxon>Rhodospirillales</taxon>
        <taxon>Dongiaceae</taxon>
        <taxon>Aliidongia</taxon>
    </lineage>
</organism>